<proteinExistence type="predicted"/>
<evidence type="ECO:0000313" key="1">
    <source>
        <dbReference type="EMBL" id="KAL0936707.1"/>
    </source>
</evidence>
<organism evidence="1 2">
    <name type="scientific">Colletotrichum truncatum</name>
    <name type="common">Anthracnose fungus</name>
    <name type="synonym">Colletotrichum capsici</name>
    <dbReference type="NCBI Taxonomy" id="5467"/>
    <lineage>
        <taxon>Eukaryota</taxon>
        <taxon>Fungi</taxon>
        <taxon>Dikarya</taxon>
        <taxon>Ascomycota</taxon>
        <taxon>Pezizomycotina</taxon>
        <taxon>Sordariomycetes</taxon>
        <taxon>Hypocreomycetidae</taxon>
        <taxon>Glomerellales</taxon>
        <taxon>Glomerellaceae</taxon>
        <taxon>Colletotrichum</taxon>
        <taxon>Colletotrichum truncatum species complex</taxon>
    </lineage>
</organism>
<dbReference type="EMBL" id="VUJX02000005">
    <property type="protein sequence ID" value="KAL0936707.1"/>
    <property type="molecule type" value="Genomic_DNA"/>
</dbReference>
<keyword evidence="2" id="KW-1185">Reference proteome</keyword>
<comment type="caution">
    <text evidence="1">The sequence shown here is derived from an EMBL/GenBank/DDBJ whole genome shotgun (WGS) entry which is preliminary data.</text>
</comment>
<gene>
    <name evidence="1" type="ORF">CTRU02_208922</name>
</gene>
<name>A0ACC3YZP4_COLTU</name>
<evidence type="ECO:0000313" key="2">
    <source>
        <dbReference type="Proteomes" id="UP000805649"/>
    </source>
</evidence>
<sequence>MTPSNSRRKSRQRQRSPSAGIANPSSQGLFKISTSAASPNLGDFSRVFAMVDSHRDSLQLTEELPNDSQPITQSTHQGPRLLDIPDSLFRDIMTGKKSQPKANFTTKPLPQPTSIVAPKVAVQPIVFPPSPSVSATTSDSEDQLDSVSSRGDFDPVDVDLELNGGAGLSDVTTPPTTPLAQTITLSAGERIFQRETAKRAPLSSEQPFSTRLMNDFRVHDQRLRDNFPKHCDEGVSVFVDASNISIGFYDHLKRKLHMDKLDKLPPCIMFSRLQQILERDRKTSERYIAGSKSSTKEAPKYFEDAINCQYTPIITTRVPKDEKKESPRSDGNKWQKKIYDTTSSDSDDALRFKNRVPEQEQCVDEMLQFRMSDCVLDNEPGIMVVVTGDGNPNESGFSDGFPKHVERALKKGWVVEVYSFKETCAEIWTNPHFLNDDRWAGRLSHHHLDRYAQDMCNPAYDQQLADISFRNCKSSSKRKAHLPASFVAESLHRTPVVKVQRQTFVSQTQLIKNSRRIPSPKKAELSESISGYLPASSHDAFAASSYQQHLLTASTFGTLPGGSFANFKSQSALTAAIHI</sequence>
<dbReference type="Proteomes" id="UP000805649">
    <property type="component" value="Unassembled WGS sequence"/>
</dbReference>
<reference evidence="1 2" key="1">
    <citation type="journal article" date="2020" name="Phytopathology">
        <title>Genome Sequence Resources of Colletotrichum truncatum, C. plurivorum, C. musicola, and C. sojae: Four Species Pathogenic to Soybean (Glycine max).</title>
        <authorList>
            <person name="Rogerio F."/>
            <person name="Boufleur T.R."/>
            <person name="Ciampi-Guillardi M."/>
            <person name="Sukno S.A."/>
            <person name="Thon M.R."/>
            <person name="Massola Junior N.S."/>
            <person name="Baroncelli R."/>
        </authorList>
    </citation>
    <scope>NUCLEOTIDE SEQUENCE [LARGE SCALE GENOMIC DNA]</scope>
    <source>
        <strain evidence="1 2">CMES1059</strain>
    </source>
</reference>
<accession>A0ACC3YZP4</accession>
<protein>
    <submittedName>
        <fullName evidence="1">Cell wall glucanase</fullName>
    </submittedName>
</protein>